<dbReference type="AlphaFoldDB" id="A0AAV9HVJ2"/>
<keyword evidence="2" id="KW-0812">Transmembrane</keyword>
<protein>
    <recommendedName>
        <fullName evidence="5">Apple domain-containing protein</fullName>
    </recommendedName>
</protein>
<accession>A0AAV9HVJ2</accession>
<reference evidence="3" key="1">
    <citation type="journal article" date="2023" name="Mol. Phylogenet. Evol.">
        <title>Genome-scale phylogeny and comparative genomics of the fungal order Sordariales.</title>
        <authorList>
            <person name="Hensen N."/>
            <person name="Bonometti L."/>
            <person name="Westerberg I."/>
            <person name="Brannstrom I.O."/>
            <person name="Guillou S."/>
            <person name="Cros-Aarteil S."/>
            <person name="Calhoun S."/>
            <person name="Haridas S."/>
            <person name="Kuo A."/>
            <person name="Mondo S."/>
            <person name="Pangilinan J."/>
            <person name="Riley R."/>
            <person name="LaButti K."/>
            <person name="Andreopoulos B."/>
            <person name="Lipzen A."/>
            <person name="Chen C."/>
            <person name="Yan M."/>
            <person name="Daum C."/>
            <person name="Ng V."/>
            <person name="Clum A."/>
            <person name="Steindorff A."/>
            <person name="Ohm R.A."/>
            <person name="Martin F."/>
            <person name="Silar P."/>
            <person name="Natvig D.O."/>
            <person name="Lalanne C."/>
            <person name="Gautier V."/>
            <person name="Ament-Velasquez S.L."/>
            <person name="Kruys A."/>
            <person name="Hutchinson M.I."/>
            <person name="Powell A.J."/>
            <person name="Barry K."/>
            <person name="Miller A.N."/>
            <person name="Grigoriev I.V."/>
            <person name="Debuchy R."/>
            <person name="Gladieux P."/>
            <person name="Hiltunen Thoren M."/>
            <person name="Johannesson H."/>
        </authorList>
    </citation>
    <scope>NUCLEOTIDE SEQUENCE</scope>
    <source>
        <strain evidence="3">PSN324</strain>
    </source>
</reference>
<feature type="transmembrane region" description="Helical" evidence="2">
    <location>
        <begin position="106"/>
        <end position="132"/>
    </location>
</feature>
<dbReference type="EMBL" id="MU864949">
    <property type="protein sequence ID" value="KAK4464363.1"/>
    <property type="molecule type" value="Genomic_DNA"/>
</dbReference>
<reference evidence="3" key="2">
    <citation type="submission" date="2023-06" db="EMBL/GenBank/DDBJ databases">
        <authorList>
            <consortium name="Lawrence Berkeley National Laboratory"/>
            <person name="Mondo S.J."/>
            <person name="Hensen N."/>
            <person name="Bonometti L."/>
            <person name="Westerberg I."/>
            <person name="Brannstrom I.O."/>
            <person name="Guillou S."/>
            <person name="Cros-Aarteil S."/>
            <person name="Calhoun S."/>
            <person name="Haridas S."/>
            <person name="Kuo A."/>
            <person name="Pangilinan J."/>
            <person name="Riley R."/>
            <person name="Labutti K."/>
            <person name="Andreopoulos B."/>
            <person name="Lipzen A."/>
            <person name="Chen C."/>
            <person name="Yanf M."/>
            <person name="Daum C."/>
            <person name="Ng V."/>
            <person name="Clum A."/>
            <person name="Steindorff A."/>
            <person name="Ohm R."/>
            <person name="Martin F."/>
            <person name="Silar P."/>
            <person name="Natvig D."/>
            <person name="Lalanne C."/>
            <person name="Gautier V."/>
            <person name="Ament-Velasquez S.L."/>
            <person name="Kruys A."/>
            <person name="Hutchinson M.I."/>
            <person name="Powell A.J."/>
            <person name="Barry K."/>
            <person name="Miller A.N."/>
            <person name="Grigoriev I.V."/>
            <person name="Debuchy R."/>
            <person name="Gladieux P."/>
            <person name="Thoren M.H."/>
            <person name="Johannesson H."/>
        </authorList>
    </citation>
    <scope>NUCLEOTIDE SEQUENCE</scope>
    <source>
        <strain evidence="3">PSN324</strain>
    </source>
</reference>
<feature type="compositionally biased region" description="Polar residues" evidence="1">
    <location>
        <begin position="70"/>
        <end position="84"/>
    </location>
</feature>
<feature type="compositionally biased region" description="Low complexity" evidence="1">
    <location>
        <begin position="150"/>
        <end position="170"/>
    </location>
</feature>
<feature type="region of interest" description="Disordered" evidence="1">
    <location>
        <begin position="130"/>
        <end position="179"/>
    </location>
</feature>
<name>A0AAV9HVJ2_9PEZI</name>
<dbReference type="Proteomes" id="UP001321749">
    <property type="component" value="Unassembled WGS sequence"/>
</dbReference>
<organism evidence="3 4">
    <name type="scientific">Cladorrhinum samala</name>
    <dbReference type="NCBI Taxonomy" id="585594"/>
    <lineage>
        <taxon>Eukaryota</taxon>
        <taxon>Fungi</taxon>
        <taxon>Dikarya</taxon>
        <taxon>Ascomycota</taxon>
        <taxon>Pezizomycotina</taxon>
        <taxon>Sordariomycetes</taxon>
        <taxon>Sordariomycetidae</taxon>
        <taxon>Sordariales</taxon>
        <taxon>Podosporaceae</taxon>
        <taxon>Cladorrhinum</taxon>
    </lineage>
</organism>
<feature type="compositionally biased region" description="Basic and acidic residues" evidence="1">
    <location>
        <begin position="136"/>
        <end position="148"/>
    </location>
</feature>
<gene>
    <name evidence="3" type="ORF">QBC42DRAFT_320602</name>
</gene>
<evidence type="ECO:0000256" key="1">
    <source>
        <dbReference type="SAM" id="MobiDB-lite"/>
    </source>
</evidence>
<keyword evidence="2" id="KW-0472">Membrane</keyword>
<feature type="region of interest" description="Disordered" evidence="1">
    <location>
        <begin position="70"/>
        <end position="90"/>
    </location>
</feature>
<evidence type="ECO:0000313" key="3">
    <source>
        <dbReference type="EMBL" id="KAK4464363.1"/>
    </source>
</evidence>
<evidence type="ECO:0008006" key="5">
    <source>
        <dbReference type="Google" id="ProtNLM"/>
    </source>
</evidence>
<evidence type="ECO:0000256" key="2">
    <source>
        <dbReference type="SAM" id="Phobius"/>
    </source>
</evidence>
<sequence>MEPSDKYPVVVFNDHSGPETVPAHDLEVARPPLGGPGNQLPGTDSYYVAGGWQQYHHHDQHRDAHYNKQYQPASASGYTGSPASTAHPHDVKIKDRKRILGLPARFFWILVVVLVVILAAGIGGGVAGGLAASSSNKDDNNNRQRTDEPSATGSSSSSSSSSSSATPTASRLPGSILPPATDDCPTVNNSIVSPLNATGQPWASSREDNSPQRFQIHCDRDMSADIRKGTIDIMRVAVRTLDECVAACAGYNFQFNNNAVYGAGRSSAGLCRAVTLSKKSGDYCFLKNGSRFDFQSPQPWLVSSAVLVE</sequence>
<comment type="caution">
    <text evidence="3">The sequence shown here is derived from an EMBL/GenBank/DDBJ whole genome shotgun (WGS) entry which is preliminary data.</text>
</comment>
<keyword evidence="2" id="KW-1133">Transmembrane helix</keyword>
<keyword evidence="4" id="KW-1185">Reference proteome</keyword>
<proteinExistence type="predicted"/>
<evidence type="ECO:0000313" key="4">
    <source>
        <dbReference type="Proteomes" id="UP001321749"/>
    </source>
</evidence>